<comment type="caution">
    <text evidence="1">The sequence shown here is derived from an EMBL/GenBank/DDBJ whole genome shotgun (WGS) entry which is preliminary data.</text>
</comment>
<protein>
    <submittedName>
        <fullName evidence="1">Uncharacterized protein</fullName>
    </submittedName>
</protein>
<evidence type="ECO:0000313" key="2">
    <source>
        <dbReference type="Proteomes" id="UP000051660"/>
    </source>
</evidence>
<dbReference type="Proteomes" id="UP000051660">
    <property type="component" value="Unassembled WGS sequence"/>
</dbReference>
<dbReference type="EMBL" id="LLYB01000089">
    <property type="protein sequence ID" value="KRR20275.1"/>
    <property type="molecule type" value="Genomic_DNA"/>
</dbReference>
<sequence>MKVRDSTSMSAIAPRDRSHALAARKPVRVADYERFRRWLEAAALDDCESPGGGSGCRKLGNDQHNPVAMGSVAPSCVPALSLEPAMLDYVQGPRADGKLSRSAELAELAEAIVERVLMCPDRTGGATAHITLNRVVFGSACVSVSCRDDTLSLYIVSGRLKSILQLRGHAFARNLSDRLCMRVTIAVVARGSLWKEQDGHRHSSGSEAILRYRAEKAA</sequence>
<name>A0A0R3MRT5_9BRAD</name>
<reference evidence="1 2" key="1">
    <citation type="submission" date="2014-03" db="EMBL/GenBank/DDBJ databases">
        <title>Bradyrhizobium valentinum sp. nov., isolated from effective nodules of Lupinus mariae-josephae, a lupine endemic of basic-lime soils in Eastern Spain.</title>
        <authorList>
            <person name="Duran D."/>
            <person name="Rey L."/>
            <person name="Navarro A."/>
            <person name="Busquets A."/>
            <person name="Imperial J."/>
            <person name="Ruiz-Argueso T."/>
        </authorList>
    </citation>
    <scope>NUCLEOTIDE SEQUENCE [LARGE SCALE GENOMIC DNA]</scope>
    <source>
        <strain evidence="1 2">CCBAU 23086</strain>
    </source>
</reference>
<dbReference type="AlphaFoldDB" id="A0A0R3MRT5"/>
<organism evidence="1 2">
    <name type="scientific">Bradyrhizobium lablabi</name>
    <dbReference type="NCBI Taxonomy" id="722472"/>
    <lineage>
        <taxon>Bacteria</taxon>
        <taxon>Pseudomonadati</taxon>
        <taxon>Pseudomonadota</taxon>
        <taxon>Alphaproteobacteria</taxon>
        <taxon>Hyphomicrobiales</taxon>
        <taxon>Nitrobacteraceae</taxon>
        <taxon>Bradyrhizobium</taxon>
    </lineage>
</organism>
<dbReference type="OrthoDB" id="8215000at2"/>
<gene>
    <name evidence="1" type="ORF">CQ14_29560</name>
</gene>
<dbReference type="RefSeq" id="WP_057860638.1">
    <property type="nucleotide sequence ID" value="NZ_LLYB01000089.1"/>
</dbReference>
<accession>A0A0R3MRT5</accession>
<proteinExistence type="predicted"/>
<evidence type="ECO:0000313" key="1">
    <source>
        <dbReference type="EMBL" id="KRR20275.1"/>
    </source>
</evidence>